<gene>
    <name evidence="8" type="ORF">DCAR_005771</name>
</gene>
<evidence type="ECO:0000256" key="4">
    <source>
        <dbReference type="PROSITE-ProRule" id="PRU00146"/>
    </source>
</evidence>
<evidence type="ECO:0000259" key="7">
    <source>
        <dbReference type="PROSITE" id="PS50172"/>
    </source>
</evidence>
<name>A0A166D8L8_DAUCS</name>
<dbReference type="SMART" id="SM00249">
    <property type="entry name" value="PHD"/>
    <property type="match status" value="1"/>
</dbReference>
<dbReference type="GO" id="GO:0008270">
    <property type="term" value="F:zinc ion binding"/>
    <property type="evidence" value="ECO:0007669"/>
    <property type="project" value="UniProtKB-KW"/>
</dbReference>
<dbReference type="PROSITE" id="PS50016">
    <property type="entry name" value="ZF_PHD_2"/>
    <property type="match status" value="1"/>
</dbReference>
<feature type="region of interest" description="Disordered" evidence="5">
    <location>
        <begin position="318"/>
        <end position="344"/>
    </location>
</feature>
<dbReference type="Gene3D" id="3.40.50.10190">
    <property type="entry name" value="BRCT domain"/>
    <property type="match status" value="4"/>
</dbReference>
<evidence type="ECO:0000313" key="8">
    <source>
        <dbReference type="EMBL" id="KZN04934.1"/>
    </source>
</evidence>
<feature type="compositionally biased region" description="Basic and acidic residues" evidence="5">
    <location>
        <begin position="481"/>
        <end position="494"/>
    </location>
</feature>
<evidence type="ECO:0000256" key="5">
    <source>
        <dbReference type="SAM" id="MobiDB-lite"/>
    </source>
</evidence>
<dbReference type="InterPro" id="IPR044254">
    <property type="entry name" value="At4g02110-like"/>
</dbReference>
<dbReference type="PROSITE" id="PS50172">
    <property type="entry name" value="BRCT"/>
    <property type="match status" value="3"/>
</dbReference>
<dbReference type="Pfam" id="PF00533">
    <property type="entry name" value="BRCT"/>
    <property type="match status" value="1"/>
</dbReference>
<sequence length="1324" mass="146750">MPENSVPERSLQVFSDVRFVLLGFDLLNKTRVLSLLVSGGGVDAGQYGPDCTHVIVDNLLYDDPPCVAARNDGKALVNGLWVAHSFELGMAVGTDSVLYKPPRDQNGIPGAQYLVICLTGYQRQDRDDIMTLVSLMGANFMKPLISSTVTHLICYKFEAFPIDPYMFANPAREPVDAVTTLHSILLHDDLQDFMGDKYKLAKKIKKIKIVNHLWLEDCLKAWKILPELDYDKSGYEMEVLEAVAKDSEEADVSLKNQQIPNSLRNHLDTSVSSDRSNFINANNMVSIAGRERLSGRDLDSTDVPATVGNDFGSIFGSGRSPLSDSRKSSLRLNSSEATQTLDSGKGTGFLSTGAIIKTGRRDVNDEFSFPFVPAGSQEMSRRELLDSASLISGQNNTSDKVLYDKDAHDLIPASASSPIYRTTSPRLSSRISLGAEWKSAAFETPISKATNLETSQDATLEETVQINYVHSEMGSLHGKPKNRDCLDGQEHSCDEVPNNSSSRSQMKETERCNGPSDASMSAHCKPPVNKIYNRKTWSKGSTTNLKSYLNNSLPEDNPALSYIGVEETANYKKIEILPSAANCIESRAAEVDVLQSRNEVQRKLTSVDDETEALVEKENNVVKAVGDKNETSTGESDKSEELFTNGNIGVKFRRHGTKTSGNEKDGDKQEKVACGKRKLGKSADMQILSKEIASRRKNRSSNEQKNTVIDMDPENEFTEAVFVKNNGEAEVEISGKQLGVRSKKTINKNEDASKLNKAATGGKRKLTQSVHLEKTVKEKMSKGKRCRQNKWNETTAPLETRKNNKEYEFKEICEENAGEVEPETRGDLGPEDKPEVCSSKNDSYALAVPSNTTAAGGKVNDSAEKNKIFCRKRELGEPMNMKSLNDSRSTGKKNLSHKIKKGKCISVTKLAGSPKAEDEKNEAASVNKLTKSMENDRKSVLNHVGDQSARHGINQSMKLDSYELSRNLDSTKSNSRMTVKMDSKPEPIWFITSGDKSQKKEFQQAIRKLKGNLCKDSHKWSYQATHFIVPDPLRRTEKFFAAAASGRWILKRDYISDSNKAGKFLSEEPYEWYKSCLSEDGAINLEAPRKWRLQRERTGHGAFYGLRIVIYGECIAPSLDTLKRVVKAGDGTILATSPPYTRFLESGIDFAVVSPSTPQTDMWAQEFLRHKIPCVVADYLVEFVCKPGYSLKEHVQFNTDDWAEKSLNKLVNQSETNEWQKDPANDGDSPVLPSPGATMPSNCHGDSDLLCQVCGSPGRREEMLICGHVNKSVGCGSGMHIDCCDSSLPNVPNRDWLCPKCSKSKSRKRTPKSAKKRTSVSKRK</sequence>
<dbReference type="InterPro" id="IPR019787">
    <property type="entry name" value="Znf_PHD-finger"/>
</dbReference>
<comment type="caution">
    <text evidence="8">The sequence shown here is derived from an EMBL/GenBank/DDBJ whole genome shotgun (WGS) entry which is preliminary data.</text>
</comment>
<dbReference type="SMART" id="SM00292">
    <property type="entry name" value="BRCT"/>
    <property type="match status" value="4"/>
</dbReference>
<dbReference type="CDD" id="cd17738">
    <property type="entry name" value="BRCT_TopBP1_rpt7"/>
    <property type="match status" value="1"/>
</dbReference>
<feature type="domain" description="BRCT" evidence="7">
    <location>
        <begin position="998"/>
        <end position="1072"/>
    </location>
</feature>
<evidence type="ECO:0008006" key="9">
    <source>
        <dbReference type="Google" id="ProtNLM"/>
    </source>
</evidence>
<evidence type="ECO:0000256" key="1">
    <source>
        <dbReference type="ARBA" id="ARBA00022723"/>
    </source>
</evidence>
<organism evidence="8">
    <name type="scientific">Daucus carota subsp. sativus</name>
    <name type="common">Carrot</name>
    <dbReference type="NCBI Taxonomy" id="79200"/>
    <lineage>
        <taxon>Eukaryota</taxon>
        <taxon>Viridiplantae</taxon>
        <taxon>Streptophyta</taxon>
        <taxon>Embryophyta</taxon>
        <taxon>Tracheophyta</taxon>
        <taxon>Spermatophyta</taxon>
        <taxon>Magnoliopsida</taxon>
        <taxon>eudicotyledons</taxon>
        <taxon>Gunneridae</taxon>
        <taxon>Pentapetalae</taxon>
        <taxon>asterids</taxon>
        <taxon>campanulids</taxon>
        <taxon>Apiales</taxon>
        <taxon>Apiaceae</taxon>
        <taxon>Apioideae</taxon>
        <taxon>Scandiceae</taxon>
        <taxon>Daucinae</taxon>
        <taxon>Daucus</taxon>
        <taxon>Daucus sect. Daucus</taxon>
    </lineage>
</organism>
<dbReference type="InterPro" id="IPR011011">
    <property type="entry name" value="Znf_FYVE_PHD"/>
</dbReference>
<evidence type="ECO:0000256" key="3">
    <source>
        <dbReference type="ARBA" id="ARBA00022833"/>
    </source>
</evidence>
<proteinExistence type="predicted"/>
<dbReference type="Pfam" id="PF00628">
    <property type="entry name" value="PHD"/>
    <property type="match status" value="1"/>
</dbReference>
<dbReference type="EMBL" id="LNRQ01000002">
    <property type="protein sequence ID" value="KZN04934.1"/>
    <property type="molecule type" value="Genomic_DNA"/>
</dbReference>
<evidence type="ECO:0000256" key="2">
    <source>
        <dbReference type="ARBA" id="ARBA00022771"/>
    </source>
</evidence>
<dbReference type="SUPFAM" id="SSF57903">
    <property type="entry name" value="FYVE/PHD zinc finger"/>
    <property type="match status" value="1"/>
</dbReference>
<dbReference type="InterPro" id="IPR001357">
    <property type="entry name" value="BRCT_dom"/>
</dbReference>
<dbReference type="Gene3D" id="3.30.40.10">
    <property type="entry name" value="Zinc/RING finger domain, C3HC4 (zinc finger)"/>
    <property type="match status" value="1"/>
</dbReference>
<keyword evidence="2 4" id="KW-0863">Zinc-finger</keyword>
<feature type="compositionally biased region" description="Basic and acidic residues" evidence="5">
    <location>
        <begin position="661"/>
        <end position="673"/>
    </location>
</feature>
<keyword evidence="3" id="KW-0862">Zinc</keyword>
<dbReference type="PANTHER" id="PTHR47181:SF2">
    <property type="entry name" value="BRCA1 C TERMINUS DOMAIN CONTAINING PROTEIN, EXPRESSED"/>
    <property type="match status" value="1"/>
</dbReference>
<feature type="region of interest" description="Disordered" evidence="5">
    <location>
        <begin position="1301"/>
        <end position="1324"/>
    </location>
</feature>
<protein>
    <recommendedName>
        <fullName evidence="9">BRCT domain-containing protein</fullName>
    </recommendedName>
</protein>
<feature type="compositionally biased region" description="Basic residues" evidence="5">
    <location>
        <begin position="1302"/>
        <end position="1324"/>
    </location>
</feature>
<evidence type="ECO:0000259" key="6">
    <source>
        <dbReference type="PROSITE" id="PS50016"/>
    </source>
</evidence>
<feature type="domain" description="BRCT" evidence="7">
    <location>
        <begin position="114"/>
        <end position="232"/>
    </location>
</feature>
<dbReference type="Gramene" id="KZN04934">
    <property type="protein sequence ID" value="KZN04934"/>
    <property type="gene ID" value="DCAR_005771"/>
</dbReference>
<dbReference type="InterPro" id="IPR001965">
    <property type="entry name" value="Znf_PHD"/>
</dbReference>
<feature type="region of interest" description="Disordered" evidence="5">
    <location>
        <begin position="652"/>
        <end position="679"/>
    </location>
</feature>
<feature type="region of interest" description="Disordered" evidence="5">
    <location>
        <begin position="474"/>
        <end position="525"/>
    </location>
</feature>
<dbReference type="InterPro" id="IPR013083">
    <property type="entry name" value="Znf_RING/FYVE/PHD"/>
</dbReference>
<feature type="compositionally biased region" description="Basic and acidic residues" evidence="5">
    <location>
        <begin position="822"/>
        <end position="835"/>
    </location>
</feature>
<dbReference type="PANTHER" id="PTHR47181">
    <property type="entry name" value="BRCA1 C TERMINUS DOMAIN CONTAINING PROTEIN, EXPRESSED"/>
    <property type="match status" value="1"/>
</dbReference>
<feature type="region of interest" description="Disordered" evidence="5">
    <location>
        <begin position="816"/>
        <end position="841"/>
    </location>
</feature>
<accession>A0A166D8L8</accession>
<dbReference type="STRING" id="79200.A0A166D8L8"/>
<feature type="compositionally biased region" description="Polar residues" evidence="5">
    <location>
        <begin position="330"/>
        <end position="342"/>
    </location>
</feature>
<keyword evidence="1" id="KW-0479">Metal-binding</keyword>
<dbReference type="Pfam" id="PF12738">
    <property type="entry name" value="PTCB-BRCT"/>
    <property type="match status" value="1"/>
</dbReference>
<dbReference type="SUPFAM" id="SSF52113">
    <property type="entry name" value="BRCT domain"/>
    <property type="match status" value="3"/>
</dbReference>
<dbReference type="InterPro" id="IPR036420">
    <property type="entry name" value="BRCT_dom_sf"/>
</dbReference>
<feature type="domain" description="PHD-type" evidence="6">
    <location>
        <begin position="1248"/>
        <end position="1304"/>
    </location>
</feature>
<feature type="domain" description="BRCT" evidence="7">
    <location>
        <begin position="9"/>
        <end position="99"/>
    </location>
</feature>
<feature type="region of interest" description="Disordered" evidence="5">
    <location>
        <begin position="1216"/>
        <end position="1240"/>
    </location>
</feature>
<reference evidence="8" key="1">
    <citation type="journal article" date="2016" name="Nat. Genet.">
        <title>A high-quality carrot genome assembly provides new insights into carotenoid accumulation and asterid genome evolution.</title>
        <authorList>
            <person name="Iorizzo M."/>
            <person name="Ellison S."/>
            <person name="Senalik D."/>
            <person name="Zeng P."/>
            <person name="Satapoomin P."/>
            <person name="Huang J."/>
            <person name="Bowman M."/>
            <person name="Iovene M."/>
            <person name="Sanseverino W."/>
            <person name="Cavagnaro P."/>
            <person name="Yildiz M."/>
            <person name="Macko-Podgorni A."/>
            <person name="Moranska E."/>
            <person name="Grzebelus E."/>
            <person name="Grzebelus D."/>
            <person name="Ashrafi H."/>
            <person name="Zheng Z."/>
            <person name="Cheng S."/>
            <person name="Spooner D."/>
            <person name="Van Deynze A."/>
            <person name="Simon P."/>
        </authorList>
    </citation>
    <scope>NUCLEOTIDE SEQUENCE [LARGE SCALE GENOMIC DNA]</scope>
    <source>
        <tissue evidence="8">Leaf</tissue>
    </source>
</reference>